<dbReference type="InterPro" id="IPR003609">
    <property type="entry name" value="Pan_app"/>
</dbReference>
<dbReference type="Pfam" id="PF07645">
    <property type="entry name" value="EGF_CA"/>
    <property type="match status" value="3"/>
</dbReference>
<evidence type="ECO:0000256" key="2">
    <source>
        <dbReference type="ARBA" id="ARBA00022729"/>
    </source>
</evidence>
<dbReference type="PROSITE" id="PS01186">
    <property type="entry name" value="EGF_2"/>
    <property type="match status" value="7"/>
</dbReference>
<dbReference type="InterPro" id="IPR000152">
    <property type="entry name" value="EGF-type_Asp/Asn_hydroxyl_site"/>
</dbReference>
<keyword evidence="3" id="KW-0677">Repeat</keyword>
<gene>
    <name evidence="10" type="ORF">PLOB_00045037</name>
</gene>
<feature type="domain" description="EGF-like" evidence="8">
    <location>
        <begin position="438"/>
        <end position="478"/>
    </location>
</feature>
<comment type="caution">
    <text evidence="10">The sequence shown here is derived from an EMBL/GenBank/DDBJ whole genome shotgun (WGS) entry which is preliminary data.</text>
</comment>
<feature type="domain" description="EGF-like" evidence="8">
    <location>
        <begin position="113"/>
        <end position="153"/>
    </location>
</feature>
<name>A0ABN8PNN0_9CNID</name>
<feature type="chain" id="PRO_5045783827" evidence="7">
    <location>
        <begin position="32"/>
        <end position="524"/>
    </location>
</feature>
<feature type="non-terminal residue" evidence="10">
    <location>
        <position position="524"/>
    </location>
</feature>
<dbReference type="SUPFAM" id="SSF57414">
    <property type="entry name" value="Hairpin loop containing domain-like"/>
    <property type="match status" value="1"/>
</dbReference>
<keyword evidence="11" id="KW-1185">Reference proteome</keyword>
<evidence type="ECO:0000313" key="11">
    <source>
        <dbReference type="Proteomes" id="UP001159405"/>
    </source>
</evidence>
<dbReference type="SMART" id="SM00181">
    <property type="entry name" value="EGF"/>
    <property type="match status" value="7"/>
</dbReference>
<keyword evidence="2 7" id="KW-0732">Signal</keyword>
<dbReference type="SMART" id="SM00473">
    <property type="entry name" value="PAN_AP"/>
    <property type="match status" value="1"/>
</dbReference>
<dbReference type="CDD" id="cd00054">
    <property type="entry name" value="EGF_CA"/>
    <property type="match status" value="7"/>
</dbReference>
<comment type="caution">
    <text evidence="6">Lacks conserved residue(s) required for the propagation of feature annotation.</text>
</comment>
<dbReference type="PROSITE" id="PS00010">
    <property type="entry name" value="ASX_HYDROXYL"/>
    <property type="match status" value="7"/>
</dbReference>
<accession>A0ABN8PNN0</accession>
<keyword evidence="1 6" id="KW-0245">EGF-like domain</keyword>
<proteinExistence type="predicted"/>
<evidence type="ECO:0000256" key="4">
    <source>
        <dbReference type="ARBA" id="ARBA00023157"/>
    </source>
</evidence>
<keyword evidence="5" id="KW-0325">Glycoprotein</keyword>
<dbReference type="InterPro" id="IPR024731">
    <property type="entry name" value="NELL2-like_EGF"/>
</dbReference>
<dbReference type="InterPro" id="IPR049883">
    <property type="entry name" value="NOTCH1_EGF-like"/>
</dbReference>
<dbReference type="InterPro" id="IPR000742">
    <property type="entry name" value="EGF"/>
</dbReference>
<evidence type="ECO:0000256" key="5">
    <source>
        <dbReference type="ARBA" id="ARBA00023180"/>
    </source>
</evidence>
<protein>
    <submittedName>
        <fullName evidence="10">Uncharacterized protein</fullName>
    </submittedName>
</protein>
<dbReference type="InterPro" id="IPR051586">
    <property type="entry name" value="PKC-binding_NELL"/>
</dbReference>
<feature type="domain" description="EGF-like" evidence="8">
    <location>
        <begin position="236"/>
        <end position="276"/>
    </location>
</feature>
<feature type="non-terminal residue" evidence="10">
    <location>
        <position position="1"/>
    </location>
</feature>
<dbReference type="InterPro" id="IPR001881">
    <property type="entry name" value="EGF-like_Ca-bd_dom"/>
</dbReference>
<dbReference type="Gene3D" id="2.10.25.10">
    <property type="entry name" value="Laminin"/>
    <property type="match status" value="7"/>
</dbReference>
<feature type="domain" description="EGF-like" evidence="8">
    <location>
        <begin position="154"/>
        <end position="194"/>
    </location>
</feature>
<feature type="domain" description="EGF-like" evidence="8">
    <location>
        <begin position="195"/>
        <end position="235"/>
    </location>
</feature>
<dbReference type="Pfam" id="PF12947">
    <property type="entry name" value="EGF_3"/>
    <property type="match status" value="4"/>
</dbReference>
<feature type="signal peptide" evidence="7">
    <location>
        <begin position="1"/>
        <end position="31"/>
    </location>
</feature>
<feature type="domain" description="EGF-like" evidence="8">
    <location>
        <begin position="479"/>
        <end position="521"/>
    </location>
</feature>
<evidence type="ECO:0000256" key="7">
    <source>
        <dbReference type="SAM" id="SignalP"/>
    </source>
</evidence>
<dbReference type="PANTHER" id="PTHR24042">
    <property type="entry name" value="NEL HOMOLOG"/>
    <property type="match status" value="1"/>
</dbReference>
<reference evidence="10 11" key="1">
    <citation type="submission" date="2022-05" db="EMBL/GenBank/DDBJ databases">
        <authorList>
            <consortium name="Genoscope - CEA"/>
            <person name="William W."/>
        </authorList>
    </citation>
    <scope>NUCLEOTIDE SEQUENCE [LARGE SCALE GENOMIC DNA]</scope>
</reference>
<dbReference type="InterPro" id="IPR018097">
    <property type="entry name" value="EGF_Ca-bd_CS"/>
</dbReference>
<evidence type="ECO:0000256" key="3">
    <source>
        <dbReference type="ARBA" id="ARBA00022737"/>
    </source>
</evidence>
<evidence type="ECO:0000259" key="8">
    <source>
        <dbReference type="PROSITE" id="PS50026"/>
    </source>
</evidence>
<feature type="domain" description="EGF-like" evidence="8">
    <location>
        <begin position="397"/>
        <end position="437"/>
    </location>
</feature>
<dbReference type="PANTHER" id="PTHR24042:SF5">
    <property type="entry name" value="EGF-LIKE CALCIUM-BINDING DOMAIN-CONTAINING PROTEIN"/>
    <property type="match status" value="1"/>
</dbReference>
<dbReference type="SMART" id="SM00179">
    <property type="entry name" value="EGF_CA"/>
    <property type="match status" value="7"/>
</dbReference>
<feature type="domain" description="Apple" evidence="9">
    <location>
        <begin position="36"/>
        <end position="112"/>
    </location>
</feature>
<dbReference type="PROSITE" id="PS50026">
    <property type="entry name" value="EGF_3"/>
    <property type="match status" value="7"/>
</dbReference>
<dbReference type="PROSITE" id="PS50948">
    <property type="entry name" value="PAN"/>
    <property type="match status" value="1"/>
</dbReference>
<dbReference type="PROSITE" id="PS01187">
    <property type="entry name" value="EGF_CA"/>
    <property type="match status" value="2"/>
</dbReference>
<dbReference type="EMBL" id="CALNXK010000078">
    <property type="protein sequence ID" value="CAH3146384.1"/>
    <property type="molecule type" value="Genomic_DNA"/>
</dbReference>
<dbReference type="SUPFAM" id="SSF57184">
    <property type="entry name" value="Growth factor receptor domain"/>
    <property type="match status" value="2"/>
</dbReference>
<dbReference type="InterPro" id="IPR009030">
    <property type="entry name" value="Growth_fac_rcpt_cys_sf"/>
</dbReference>
<evidence type="ECO:0000256" key="1">
    <source>
        <dbReference type="ARBA" id="ARBA00022536"/>
    </source>
</evidence>
<dbReference type="Proteomes" id="UP001159405">
    <property type="component" value="Unassembled WGS sequence"/>
</dbReference>
<organism evidence="10 11">
    <name type="scientific">Porites lobata</name>
    <dbReference type="NCBI Taxonomy" id="104759"/>
    <lineage>
        <taxon>Eukaryota</taxon>
        <taxon>Metazoa</taxon>
        <taxon>Cnidaria</taxon>
        <taxon>Anthozoa</taxon>
        <taxon>Hexacorallia</taxon>
        <taxon>Scleractinia</taxon>
        <taxon>Fungiina</taxon>
        <taxon>Poritidae</taxon>
        <taxon>Porites</taxon>
    </lineage>
</organism>
<dbReference type="SUPFAM" id="SSF57196">
    <property type="entry name" value="EGF/Laminin"/>
    <property type="match status" value="1"/>
</dbReference>
<sequence>FKFQNPQFKRCMMSLALFTICLISQMHGSEAVGGQCKTSERSAPGKALKGHTFKEFAVTGIVDCQNTCERDPRCASYNFYIPGKVCELNSHTKEEKPDHFVTDELRFYMKREDDDECLKTPPVCDVNAICKNTLGSYLCSCKEGFTGDGNTCQDIDECAAGTHNCSSKAECNNTKGSYNCTCKTGFTGDGQNCSDIDECAAGTHNCSSKAECNNTKGSYNCTCKTGFTVDGQNCSDIDECAEGIHNCSSKAECNNTKGSYNCTCKTGFTGDGQNCSVKIDIIISFPTLFQTLTNVQKGFIIAVAKRSAITPKEATTVHVRQVSLQMVKTAQVIIDSYLTVDEQKYNLFFCRFAFNKLTITGASGTSVVAGYTLHKQGGQSNSSKNRHHNLFPNVISDIDECAEGIHNCSSKAECNNTKGSFNCTCKAGFTGDGQNCSDIDECAEGIHNCSSKAECNNTKGSFNCTCKAGFTGDGQNCSDIDECTQGSHDCLQSLASCSNTDGSYNCSCDEGYTGDGKTFCEPKG</sequence>
<evidence type="ECO:0000259" key="9">
    <source>
        <dbReference type="PROSITE" id="PS50948"/>
    </source>
</evidence>
<evidence type="ECO:0000256" key="6">
    <source>
        <dbReference type="PROSITE-ProRule" id="PRU00076"/>
    </source>
</evidence>
<evidence type="ECO:0000313" key="10">
    <source>
        <dbReference type="EMBL" id="CAH3146384.1"/>
    </source>
</evidence>
<keyword evidence="4" id="KW-1015">Disulfide bond</keyword>